<dbReference type="Proteomes" id="UP000005707">
    <property type="component" value="Unassembled WGS sequence"/>
</dbReference>
<dbReference type="RefSeq" id="WP_008827185.1">
    <property type="nucleotide sequence ID" value="NZ_AFNU02000006.1"/>
</dbReference>
<reference evidence="2 3" key="1">
    <citation type="journal article" date="2011" name="J. Bacteriol.">
        <title>Genome sequence of Haloplasma contractile, an unusual contractile bacterium from a deep-sea anoxic brine lake.</title>
        <authorList>
            <person name="Antunes A."/>
            <person name="Alam I."/>
            <person name="El Dorry H."/>
            <person name="Siam R."/>
            <person name="Robertson A."/>
            <person name="Bajic V.B."/>
            <person name="Stingl U."/>
        </authorList>
    </citation>
    <scope>NUCLEOTIDE SEQUENCE [LARGE SCALE GENOMIC DNA]</scope>
    <source>
        <strain evidence="2 3">SSD-17B</strain>
    </source>
</reference>
<dbReference type="AlphaFoldDB" id="F7Q2J3"/>
<dbReference type="EMBL" id="AFNU02000006">
    <property type="protein sequence ID" value="ERJ11971.1"/>
    <property type="molecule type" value="Genomic_DNA"/>
</dbReference>
<organism evidence="2 3">
    <name type="scientific">Haloplasma contractile SSD-17B</name>
    <dbReference type="NCBI Taxonomy" id="1033810"/>
    <lineage>
        <taxon>Bacteria</taxon>
        <taxon>Bacillati</taxon>
        <taxon>Mycoplasmatota</taxon>
        <taxon>Mollicutes</taxon>
        <taxon>Haloplasmatales</taxon>
        <taxon>Haloplasmataceae</taxon>
        <taxon>Haloplasma</taxon>
    </lineage>
</organism>
<dbReference type="InterPro" id="IPR041135">
    <property type="entry name" value="Nmad3"/>
</dbReference>
<feature type="domain" description="Nucleotide modification associated" evidence="1">
    <location>
        <begin position="2"/>
        <end position="263"/>
    </location>
</feature>
<sequence>MKIILSRKGFDSGSGGFPSPILPNGDLLSLPIPCKNDLFKYSKLKHRKYGSYYKIMKQLTSRKLKEGKQTYKLTQNTTCHLDPDLDLNVIERKEGWRPLFGQSGAALTHLRNQAVGKGDLFIQFGWFRKTIMKDRKLMFDPEDKTGRHIIFGYLQVGDIIDHTSTNVPDFVYDHPHYQDEERRKSLRNAIYMACESVSWNNLIPGAGVFKYDDSLVLTKVGYKKSHWELPSFFMDATISFHNENSFKDDHFKCVDRGQEFVIQDHKSVVKWARELIEKNIT</sequence>
<reference evidence="2 3" key="2">
    <citation type="journal article" date="2013" name="PLoS ONE">
        <title>INDIGO - INtegrated Data Warehouse of MIcrobial GenOmes with Examples from the Red Sea Extremophiles.</title>
        <authorList>
            <person name="Alam I."/>
            <person name="Antunes A."/>
            <person name="Kamau A.A."/>
            <person name="Ba Alawi W."/>
            <person name="Kalkatawi M."/>
            <person name="Stingl U."/>
            <person name="Bajic V.B."/>
        </authorList>
    </citation>
    <scope>NUCLEOTIDE SEQUENCE [LARGE SCALE GENOMIC DNA]</scope>
    <source>
        <strain evidence="2 3">SSD-17B</strain>
    </source>
</reference>
<accession>F7Q2J3</accession>
<name>F7Q2J3_9MOLU</name>
<proteinExistence type="predicted"/>
<keyword evidence="3" id="KW-1185">Reference proteome</keyword>
<protein>
    <recommendedName>
        <fullName evidence="1">Nucleotide modification associated domain-containing protein</fullName>
    </recommendedName>
</protein>
<evidence type="ECO:0000313" key="2">
    <source>
        <dbReference type="EMBL" id="ERJ11971.1"/>
    </source>
</evidence>
<dbReference type="Pfam" id="PF18754">
    <property type="entry name" value="Nmad3"/>
    <property type="match status" value="1"/>
</dbReference>
<gene>
    <name evidence="2" type="ORF">HLPCO_001885</name>
</gene>
<evidence type="ECO:0000313" key="3">
    <source>
        <dbReference type="Proteomes" id="UP000005707"/>
    </source>
</evidence>
<dbReference type="eggNOG" id="ENOG502Z8V1">
    <property type="taxonomic scope" value="Bacteria"/>
</dbReference>
<dbReference type="InParanoid" id="F7Q2J3"/>
<dbReference type="OrthoDB" id="9772090at2"/>
<comment type="caution">
    <text evidence="2">The sequence shown here is derived from an EMBL/GenBank/DDBJ whole genome shotgun (WGS) entry which is preliminary data.</text>
</comment>
<evidence type="ECO:0000259" key="1">
    <source>
        <dbReference type="Pfam" id="PF18754"/>
    </source>
</evidence>